<dbReference type="GO" id="GO:0016747">
    <property type="term" value="F:acyltransferase activity, transferring groups other than amino-acyl groups"/>
    <property type="evidence" value="ECO:0007669"/>
    <property type="project" value="InterPro"/>
</dbReference>
<dbReference type="SUPFAM" id="SSF55729">
    <property type="entry name" value="Acyl-CoA N-acyltransferases (Nat)"/>
    <property type="match status" value="1"/>
</dbReference>
<evidence type="ECO:0000259" key="1">
    <source>
        <dbReference type="Pfam" id="PF13302"/>
    </source>
</evidence>
<dbReference type="AlphaFoldDB" id="A0A2X0IEG1"/>
<dbReference type="InterPro" id="IPR000182">
    <property type="entry name" value="GNAT_dom"/>
</dbReference>
<reference evidence="2 3" key="1">
    <citation type="submission" date="2018-06" db="EMBL/GenBank/DDBJ databases">
        <title>Streptacidiphilus pinicola sp. nov., isolated from pine grove soil.</title>
        <authorList>
            <person name="Roh S.G."/>
            <person name="Park S."/>
            <person name="Kim M.-K."/>
            <person name="Yun B.-R."/>
            <person name="Park J."/>
            <person name="Kim M.J."/>
            <person name="Kim Y.S."/>
            <person name="Kim S.B."/>
        </authorList>
    </citation>
    <scope>NUCLEOTIDE SEQUENCE [LARGE SCALE GENOMIC DNA]</scope>
    <source>
        <strain evidence="2 3">MMS16-CNU450</strain>
    </source>
</reference>
<protein>
    <submittedName>
        <fullName evidence="2">N-acetyltransferase</fullName>
    </submittedName>
</protein>
<keyword evidence="3" id="KW-1185">Reference proteome</keyword>
<proteinExistence type="predicted"/>
<dbReference type="InterPro" id="IPR016181">
    <property type="entry name" value="Acyl_CoA_acyltransferase"/>
</dbReference>
<dbReference type="Proteomes" id="UP000248889">
    <property type="component" value="Unassembled WGS sequence"/>
</dbReference>
<dbReference type="PANTHER" id="PTHR43792:SF1">
    <property type="entry name" value="N-ACETYLTRANSFERASE DOMAIN-CONTAINING PROTEIN"/>
    <property type="match status" value="1"/>
</dbReference>
<sequence length="200" mass="22333">MGYTASSSHDHRRLPRVSSRPPVLRTARLQLLRLVPEDLEAVHAIHGDPRTNRYNPDGAASFESCRRWLGTWIADWEREGFGYFGVVEHGAPDEVIAIAGLKAAELRLAEDRSVRVLNLYYRFRPTAWGRGLAHEAVGAALDHVRPLRPELPVCAVIRDNNLPSRRLAGRLGLRETAEVDAAGRRVHLLGDADLLLAHYS</sequence>
<dbReference type="Gene3D" id="3.40.630.30">
    <property type="match status" value="1"/>
</dbReference>
<dbReference type="OrthoDB" id="3533156at2"/>
<feature type="domain" description="N-acetyltransferase" evidence="1">
    <location>
        <begin position="28"/>
        <end position="174"/>
    </location>
</feature>
<evidence type="ECO:0000313" key="2">
    <source>
        <dbReference type="EMBL" id="RAG83384.1"/>
    </source>
</evidence>
<dbReference type="InterPro" id="IPR051531">
    <property type="entry name" value="N-acetyltransferase"/>
</dbReference>
<dbReference type="PANTHER" id="PTHR43792">
    <property type="entry name" value="GNAT FAMILY, PUTATIVE (AFU_ORTHOLOGUE AFUA_3G00765)-RELATED-RELATED"/>
    <property type="match status" value="1"/>
</dbReference>
<dbReference type="Pfam" id="PF13302">
    <property type="entry name" value="Acetyltransf_3"/>
    <property type="match status" value="1"/>
</dbReference>
<comment type="caution">
    <text evidence="2">The sequence shown here is derived from an EMBL/GenBank/DDBJ whole genome shotgun (WGS) entry which is preliminary data.</text>
</comment>
<gene>
    <name evidence="2" type="ORF">DN069_22440</name>
</gene>
<accession>A0A2X0IEG1</accession>
<evidence type="ECO:0000313" key="3">
    <source>
        <dbReference type="Proteomes" id="UP000248889"/>
    </source>
</evidence>
<organism evidence="2 3">
    <name type="scientific">Streptacidiphilus pinicola</name>
    <dbReference type="NCBI Taxonomy" id="2219663"/>
    <lineage>
        <taxon>Bacteria</taxon>
        <taxon>Bacillati</taxon>
        <taxon>Actinomycetota</taxon>
        <taxon>Actinomycetes</taxon>
        <taxon>Kitasatosporales</taxon>
        <taxon>Streptomycetaceae</taxon>
        <taxon>Streptacidiphilus</taxon>
    </lineage>
</organism>
<keyword evidence="2" id="KW-0808">Transferase</keyword>
<dbReference type="EMBL" id="QKYN01000088">
    <property type="protein sequence ID" value="RAG83384.1"/>
    <property type="molecule type" value="Genomic_DNA"/>
</dbReference>
<name>A0A2X0IEG1_9ACTN</name>